<evidence type="ECO:0000313" key="7">
    <source>
        <dbReference type="EMBL" id="GBF38919.1"/>
    </source>
</evidence>
<organism evidence="7 8">
    <name type="scientific">Leptospira johnsonii</name>
    <dbReference type="NCBI Taxonomy" id="1917820"/>
    <lineage>
        <taxon>Bacteria</taxon>
        <taxon>Pseudomonadati</taxon>
        <taxon>Spirochaetota</taxon>
        <taxon>Spirochaetia</taxon>
        <taxon>Leptospirales</taxon>
        <taxon>Leptospiraceae</taxon>
        <taxon>Leptospira</taxon>
    </lineage>
</organism>
<reference evidence="7 8" key="1">
    <citation type="submission" date="2018-02" db="EMBL/GenBank/DDBJ databases">
        <title>Novel Leptospira species isolated from soil and water in Japan.</title>
        <authorList>
            <person name="Nakao R."/>
            <person name="Masuzawa T."/>
        </authorList>
    </citation>
    <scope>NUCLEOTIDE SEQUENCE [LARGE SCALE GENOMIC DNA]</scope>
    <source>
        <strain evidence="7 8">E8</strain>
    </source>
</reference>
<feature type="transmembrane region" description="Helical" evidence="6">
    <location>
        <begin position="196"/>
        <end position="221"/>
    </location>
</feature>
<feature type="transmembrane region" description="Helical" evidence="6">
    <location>
        <begin position="276"/>
        <end position="302"/>
    </location>
</feature>
<evidence type="ECO:0000256" key="6">
    <source>
        <dbReference type="SAM" id="Phobius"/>
    </source>
</evidence>
<dbReference type="GO" id="GO:0005886">
    <property type="term" value="C:plasma membrane"/>
    <property type="evidence" value="ECO:0007669"/>
    <property type="project" value="UniProtKB-SubCell"/>
</dbReference>
<keyword evidence="4 6" id="KW-1133">Transmembrane helix</keyword>
<feature type="transmembrane region" description="Helical" evidence="6">
    <location>
        <begin position="87"/>
        <end position="105"/>
    </location>
</feature>
<dbReference type="Pfam" id="PF03706">
    <property type="entry name" value="LPG_synthase_TM"/>
    <property type="match status" value="1"/>
</dbReference>
<keyword evidence="5 6" id="KW-0472">Membrane</keyword>
<name>A0A2P2D2M3_9LEPT</name>
<sequence length="312" mass="35958">MDKKKRSTYVSIVLYVLIFSFLAFYFRKIEWSRFYDIEFNWLYILLSVPISLLIRFISPLAWVFLIKSFGQKINSYLQLNYVYAKSWLGRYIPGSVLWIAGKVYFATEQGISKKVLLLTSFLEAAVQVFTGAVVALLFIVASDRLPFLQSQVRYVLLLILIGFAVFLYPGVFNFIFRKAYKIYKKEELDESIRFRWSTLLQVGIIFSLIHAVSGIPFFFILKTVYPALEYTELIYVSGVTTLAGVIGIVVIFVPSGLGVRDGIQLVLLSKILPDEIVIVSVILLRLWSIVLDFAFWLISYVLKTFFDRPKVT</sequence>
<dbReference type="Proteomes" id="UP000245076">
    <property type="component" value="Unassembled WGS sequence"/>
</dbReference>
<dbReference type="OrthoDB" id="320276at2"/>
<accession>A0A2P2D2M3</accession>
<dbReference type="RefSeq" id="WP_108928603.1">
    <property type="nucleotide sequence ID" value="NZ_BFAY01000011.1"/>
</dbReference>
<protein>
    <submittedName>
        <fullName evidence="7">Membrane protein</fullName>
    </submittedName>
</protein>
<keyword evidence="8" id="KW-1185">Reference proteome</keyword>
<comment type="caution">
    <text evidence="7">The sequence shown here is derived from an EMBL/GenBank/DDBJ whole genome shotgun (WGS) entry which is preliminary data.</text>
</comment>
<proteinExistence type="predicted"/>
<dbReference type="InterPro" id="IPR022791">
    <property type="entry name" value="L-PG_synthase/AglD"/>
</dbReference>
<dbReference type="AlphaFoldDB" id="A0A2P2D2M3"/>
<feature type="transmembrane region" description="Helical" evidence="6">
    <location>
        <begin position="154"/>
        <end position="176"/>
    </location>
</feature>
<feature type="transmembrane region" description="Helical" evidence="6">
    <location>
        <begin position="117"/>
        <end position="142"/>
    </location>
</feature>
<feature type="transmembrane region" description="Helical" evidence="6">
    <location>
        <begin position="41"/>
        <end position="66"/>
    </location>
</feature>
<evidence type="ECO:0000256" key="3">
    <source>
        <dbReference type="ARBA" id="ARBA00022692"/>
    </source>
</evidence>
<evidence type="ECO:0000256" key="4">
    <source>
        <dbReference type="ARBA" id="ARBA00022989"/>
    </source>
</evidence>
<evidence type="ECO:0000256" key="1">
    <source>
        <dbReference type="ARBA" id="ARBA00004651"/>
    </source>
</evidence>
<feature type="transmembrane region" description="Helical" evidence="6">
    <location>
        <begin position="233"/>
        <end position="256"/>
    </location>
</feature>
<evidence type="ECO:0000256" key="5">
    <source>
        <dbReference type="ARBA" id="ARBA00023136"/>
    </source>
</evidence>
<evidence type="ECO:0000313" key="8">
    <source>
        <dbReference type="Proteomes" id="UP000245076"/>
    </source>
</evidence>
<comment type="subcellular location">
    <subcellularLocation>
        <location evidence="1">Cell membrane</location>
        <topology evidence="1">Multi-pass membrane protein</topology>
    </subcellularLocation>
</comment>
<keyword evidence="2" id="KW-1003">Cell membrane</keyword>
<gene>
    <name evidence="7" type="ORF">LPTSP1_19140</name>
</gene>
<feature type="transmembrane region" description="Helical" evidence="6">
    <location>
        <begin position="7"/>
        <end position="26"/>
    </location>
</feature>
<dbReference type="EMBL" id="BFAY01000011">
    <property type="protein sequence ID" value="GBF38919.1"/>
    <property type="molecule type" value="Genomic_DNA"/>
</dbReference>
<evidence type="ECO:0000256" key="2">
    <source>
        <dbReference type="ARBA" id="ARBA00022475"/>
    </source>
</evidence>
<keyword evidence="3 6" id="KW-0812">Transmembrane</keyword>